<comment type="caution">
    <text evidence="1">The sequence shown here is derived from an EMBL/GenBank/DDBJ whole genome shotgun (WGS) entry which is preliminary data.</text>
</comment>
<evidence type="ECO:0008006" key="3">
    <source>
        <dbReference type="Google" id="ProtNLM"/>
    </source>
</evidence>
<gene>
    <name evidence="1" type="ORF">DSM106044_01632</name>
</gene>
<dbReference type="InterPro" id="IPR036983">
    <property type="entry name" value="AIM24_sf"/>
</dbReference>
<dbReference type="AlphaFoldDB" id="A0A4U8Q994"/>
<sequence>MEYRLIGEVMPAVEMRLRQGEAIYTQSGGMSWMSEGIEMSTNARGGIMKGLGRMFSGESFFMTTYSAMQDGVTIGFSATVPGEILPVDLSTYGSLICQKGAFLCAQNVVDVKAVFTKKMSAGFFGGEGFILQEMSGNGMAFLEVDGNKVEKVLAPGEVLKVDTGNLVAFENTVRYEVEMMRGGMNIFLGGEGLFITRLTGPGRVVLQTQNFSEFVGRIRTYIPNQSS</sequence>
<name>A0A4U8Q994_9FIRM</name>
<evidence type="ECO:0000313" key="1">
    <source>
        <dbReference type="EMBL" id="TLD01487.1"/>
    </source>
</evidence>
<accession>A0A4U8Q994</accession>
<dbReference type="RefSeq" id="WP_027293364.1">
    <property type="nucleotide sequence ID" value="NZ_CABMJZ010000097.1"/>
</dbReference>
<dbReference type="Pfam" id="PF01987">
    <property type="entry name" value="AIM24"/>
    <property type="match status" value="1"/>
</dbReference>
<dbReference type="Gene3D" id="3.60.160.10">
    <property type="entry name" value="Mitochondrial biogenesis AIM24"/>
    <property type="match status" value="1"/>
</dbReference>
<dbReference type="OrthoDB" id="9779518at2"/>
<reference evidence="1 2" key="1">
    <citation type="journal article" date="2019" name="Anaerobe">
        <title>Detection of Robinsoniella peoriensis in multiple bone samples of a trauma patient.</title>
        <authorList>
            <person name="Schrottner P."/>
            <person name="Hartwich K."/>
            <person name="Bunk B."/>
            <person name="Schober I."/>
            <person name="Helbig S."/>
            <person name="Rudolph W.W."/>
            <person name="Gunzer F."/>
        </authorList>
    </citation>
    <scope>NUCLEOTIDE SEQUENCE [LARGE SCALE GENOMIC DNA]</scope>
    <source>
        <strain evidence="1 2">DSM 106044</strain>
    </source>
</reference>
<dbReference type="Proteomes" id="UP000306509">
    <property type="component" value="Unassembled WGS sequence"/>
</dbReference>
<dbReference type="EMBL" id="QGQD01000037">
    <property type="protein sequence ID" value="TLD01487.1"/>
    <property type="molecule type" value="Genomic_DNA"/>
</dbReference>
<evidence type="ECO:0000313" key="2">
    <source>
        <dbReference type="Proteomes" id="UP000306509"/>
    </source>
</evidence>
<dbReference type="InterPro" id="IPR002838">
    <property type="entry name" value="AIM24"/>
</dbReference>
<proteinExistence type="predicted"/>
<dbReference type="InterPro" id="IPR016031">
    <property type="entry name" value="Trp_RNA-bd_attenuator-like_dom"/>
</dbReference>
<keyword evidence="2" id="KW-1185">Reference proteome</keyword>
<dbReference type="PANTHER" id="PTHR43657:SF1">
    <property type="entry name" value="ALTERED INHERITANCE OF MITOCHONDRIA PROTEIN 24, MITOCHONDRIAL"/>
    <property type="match status" value="1"/>
</dbReference>
<dbReference type="NCBIfam" id="TIGR00266">
    <property type="entry name" value="TIGR00266 family protein"/>
    <property type="match status" value="1"/>
</dbReference>
<dbReference type="STRING" id="180332.GCA_000797495_03105"/>
<dbReference type="SUPFAM" id="SSF51219">
    <property type="entry name" value="TRAP-like"/>
    <property type="match status" value="1"/>
</dbReference>
<protein>
    <recommendedName>
        <fullName evidence="3">TIGR00266 family protein</fullName>
    </recommendedName>
</protein>
<dbReference type="PANTHER" id="PTHR43657">
    <property type="entry name" value="TRYPTOPHAN RNA-BINDING ATTENUATOR PROTEIN-LIKE PROTEIN"/>
    <property type="match status" value="1"/>
</dbReference>
<organism evidence="1 2">
    <name type="scientific">Robinsoniella peoriensis</name>
    <dbReference type="NCBI Taxonomy" id="180332"/>
    <lineage>
        <taxon>Bacteria</taxon>
        <taxon>Bacillati</taxon>
        <taxon>Bacillota</taxon>
        <taxon>Clostridia</taxon>
        <taxon>Lachnospirales</taxon>
        <taxon>Lachnospiraceae</taxon>
        <taxon>Robinsoniella</taxon>
    </lineage>
</organism>